<name>A0A382DBL1_9ZZZZ</name>
<dbReference type="AlphaFoldDB" id="A0A382DBL1"/>
<gene>
    <name evidence="1" type="ORF">METZ01_LOCUS187935</name>
</gene>
<feature type="non-terminal residue" evidence="1">
    <location>
        <position position="1"/>
    </location>
</feature>
<protein>
    <submittedName>
        <fullName evidence="1">Uncharacterized protein</fullName>
    </submittedName>
</protein>
<accession>A0A382DBL1</accession>
<reference evidence="1" key="1">
    <citation type="submission" date="2018-05" db="EMBL/GenBank/DDBJ databases">
        <authorList>
            <person name="Lanie J.A."/>
            <person name="Ng W.-L."/>
            <person name="Kazmierczak K.M."/>
            <person name="Andrzejewski T.M."/>
            <person name="Davidsen T.M."/>
            <person name="Wayne K.J."/>
            <person name="Tettelin H."/>
            <person name="Glass J.I."/>
            <person name="Rusch D."/>
            <person name="Podicherti R."/>
            <person name="Tsui H.-C.T."/>
            <person name="Winkler M.E."/>
        </authorList>
    </citation>
    <scope>NUCLEOTIDE SEQUENCE</scope>
</reference>
<evidence type="ECO:0000313" key="1">
    <source>
        <dbReference type="EMBL" id="SVB35081.1"/>
    </source>
</evidence>
<organism evidence="1">
    <name type="scientific">marine metagenome</name>
    <dbReference type="NCBI Taxonomy" id="408172"/>
    <lineage>
        <taxon>unclassified sequences</taxon>
        <taxon>metagenomes</taxon>
        <taxon>ecological metagenomes</taxon>
    </lineage>
</organism>
<sequence>PVRTRRRVGRKGAFTSFMVDQQEIWAAIGDMTIPKCHSAIPLGQEPGLMAGRLFLVIDNSQKLA</sequence>
<proteinExistence type="predicted"/>
<dbReference type="EMBL" id="UINC01038285">
    <property type="protein sequence ID" value="SVB35081.1"/>
    <property type="molecule type" value="Genomic_DNA"/>
</dbReference>